<evidence type="ECO:0000313" key="1">
    <source>
        <dbReference type="EMBL" id="MET1254395.1"/>
    </source>
</evidence>
<comment type="caution">
    <text evidence="1">The sequence shown here is derived from an EMBL/GenBank/DDBJ whole genome shotgun (WGS) entry which is preliminary data.</text>
</comment>
<sequence>MKKYLLLPIFLVLGVIFLTGGCSDSSYVSGNNNIVTNEIGLPEVAIEDRVKNKEFQLLNEEAPVPPMCYTKTEGVNNPCYVCHQIYTPNEEYRVNKLNDGGLQGGYLFSDIGTVNHWKNLFVDRSTWNKKITDKQILHYINQENYTSLVDELNANPNWKGFIPDLNDYQLSAKAFDSQGMALDGSGWVAFNYKPLPSTFWPTNGSTDDVVIRLPQKFRQIQGKLNNQIYLINLSLVELNIKQLESISIPETNEILLNLDLNGDQQITQKVSTLVKRSQFVGDATDVVLVAQQFPEGTEFMHSVRYVGVDDKEQIHVPPRMKELRYMKKIKTLTDDELTARYARERKEKFLEELPSYVNHHDKGMSNGMGWLLQGFIENYDGSLREQNLEEKMFCMGCHAAIGTTIDQTFSFARKIEGAKGWGYINLKGMQDTPSVSQYEGEILQYLKLSGGGNEFRENDEMLARWFNSDGSVNEESVKSADVYQLITPSKERALALNKAYTHIVRHQSFIFGRDATIYPVINVHKNVDESEPPLQKNSRLFGWDIRIKQ</sequence>
<reference evidence="1 2" key="1">
    <citation type="submission" date="2024-06" db="EMBL/GenBank/DDBJ databases">
        <authorList>
            <person name="Li F."/>
        </authorList>
    </citation>
    <scope>NUCLEOTIDE SEQUENCE [LARGE SCALE GENOMIC DNA]</scope>
    <source>
        <strain evidence="1 2">GXAS 311</strain>
    </source>
</reference>
<proteinExistence type="predicted"/>
<gene>
    <name evidence="1" type="ORF">ABVT43_04580</name>
</gene>
<keyword evidence="2" id="KW-1185">Reference proteome</keyword>
<dbReference type="EMBL" id="JBEVCJ010000004">
    <property type="protein sequence ID" value="MET1254395.1"/>
    <property type="molecule type" value="Genomic_DNA"/>
</dbReference>
<evidence type="ECO:0000313" key="2">
    <source>
        <dbReference type="Proteomes" id="UP001548189"/>
    </source>
</evidence>
<dbReference type="PROSITE" id="PS51257">
    <property type="entry name" value="PROKAR_LIPOPROTEIN"/>
    <property type="match status" value="1"/>
</dbReference>
<organism evidence="1 2">
    <name type="scientific">Aliikangiella maris</name>
    <dbReference type="NCBI Taxonomy" id="3162458"/>
    <lineage>
        <taxon>Bacteria</taxon>
        <taxon>Pseudomonadati</taxon>
        <taxon>Pseudomonadota</taxon>
        <taxon>Gammaproteobacteria</taxon>
        <taxon>Oceanospirillales</taxon>
        <taxon>Pleioneaceae</taxon>
        <taxon>Aliikangiella</taxon>
    </lineage>
</organism>
<dbReference type="Proteomes" id="UP001548189">
    <property type="component" value="Unassembled WGS sequence"/>
</dbReference>
<protein>
    <submittedName>
        <fullName evidence="1">Uncharacterized protein</fullName>
    </submittedName>
</protein>
<accession>A0ABV2BR20</accession>
<name>A0ABV2BR20_9GAMM</name>